<sequence>MPSLAAIATIDFPSKIDQDEVKKYARQLFEPSFPAVGRLISIFDNTEIKTRNFCRPLDYYATLKDFKENNYEYVRTSLEYSVIAIEHCLADARLKGEDITDIIFVSTTGLATPSLDALIINKMRLNQYANRIPVFGLGCGGGVSGYARANLIAKANPAAVVLLVCVELCSLTFLRNDFSKSNFVASSLFADGVVACIVKGDGHEPPAKKNISFVASQSKLYYDSLEVMGWEFMDEGFKVLFSEDIPTIIRDNIYRDVVHFLSKHEVMIGDIKNFIFHPGGKKILTAYAETLPVEGDFLANTRQVMNENGNMSSATVLYVMDKFFKDGFEDGPGLMVSLGPGFSSEMVLLNMSNS</sequence>
<dbReference type="InterPro" id="IPR012328">
    <property type="entry name" value="Chalcone/stilbene_synt_C"/>
</dbReference>
<proteinExistence type="inferred from homology"/>
<protein>
    <submittedName>
        <fullName evidence="7">Type III polyketide synthase</fullName>
    </submittedName>
</protein>
<organism evidence="7 8">
    <name type="scientific">Flavipsychrobacter stenotrophus</name>
    <dbReference type="NCBI Taxonomy" id="2077091"/>
    <lineage>
        <taxon>Bacteria</taxon>
        <taxon>Pseudomonadati</taxon>
        <taxon>Bacteroidota</taxon>
        <taxon>Chitinophagia</taxon>
        <taxon>Chitinophagales</taxon>
        <taxon>Chitinophagaceae</taxon>
        <taxon>Flavipsychrobacter</taxon>
    </lineage>
</organism>
<keyword evidence="3" id="KW-0012">Acyltransferase</keyword>
<keyword evidence="2" id="KW-0808">Transferase</keyword>
<dbReference type="AlphaFoldDB" id="A0A2S7ST48"/>
<evidence type="ECO:0000256" key="3">
    <source>
        <dbReference type="ARBA" id="ARBA00023315"/>
    </source>
</evidence>
<evidence type="ECO:0000256" key="4">
    <source>
        <dbReference type="PIRSR" id="PIRSR000451-1"/>
    </source>
</evidence>
<dbReference type="InterPro" id="IPR016039">
    <property type="entry name" value="Thiolase-like"/>
</dbReference>
<evidence type="ECO:0000313" key="7">
    <source>
        <dbReference type="EMBL" id="PQJ09878.1"/>
    </source>
</evidence>
<dbReference type="EMBL" id="PPSL01000005">
    <property type="protein sequence ID" value="PQJ09878.1"/>
    <property type="molecule type" value="Genomic_DNA"/>
</dbReference>
<comment type="similarity">
    <text evidence="1">Belongs to the thiolase-like superfamily. Chalcone/stilbene synthases family.</text>
</comment>
<evidence type="ECO:0000256" key="2">
    <source>
        <dbReference type="ARBA" id="ARBA00022679"/>
    </source>
</evidence>
<dbReference type="GO" id="GO:0030639">
    <property type="term" value="P:polyketide biosynthetic process"/>
    <property type="evidence" value="ECO:0007669"/>
    <property type="project" value="TreeGrafter"/>
</dbReference>
<dbReference type="OrthoDB" id="9786288at2"/>
<feature type="domain" description="Chalcone/stilbene synthase C-terminal" evidence="6">
    <location>
        <begin position="223"/>
        <end position="350"/>
    </location>
</feature>
<dbReference type="Pfam" id="PF00195">
    <property type="entry name" value="Chal_sti_synt_N"/>
    <property type="match status" value="1"/>
</dbReference>
<dbReference type="RefSeq" id="WP_105040650.1">
    <property type="nucleotide sequence ID" value="NZ_PPSL01000005.1"/>
</dbReference>
<feature type="active site" description="Acyl-thioester intermediate" evidence="4">
    <location>
        <position position="139"/>
    </location>
</feature>
<gene>
    <name evidence="7" type="ORF">CJD36_018320</name>
</gene>
<dbReference type="InterPro" id="IPR001099">
    <property type="entry name" value="Chalcone/stilbene_synt_N"/>
</dbReference>
<dbReference type="InterPro" id="IPR011141">
    <property type="entry name" value="Polyketide_synthase_type-III"/>
</dbReference>
<keyword evidence="8" id="KW-1185">Reference proteome</keyword>
<evidence type="ECO:0000259" key="6">
    <source>
        <dbReference type="Pfam" id="PF02797"/>
    </source>
</evidence>
<dbReference type="CDD" id="cd00831">
    <property type="entry name" value="CHS_like"/>
    <property type="match status" value="1"/>
</dbReference>
<dbReference type="Gene3D" id="3.40.47.10">
    <property type="match status" value="2"/>
</dbReference>
<dbReference type="SUPFAM" id="SSF53901">
    <property type="entry name" value="Thiolase-like"/>
    <property type="match status" value="2"/>
</dbReference>
<evidence type="ECO:0000259" key="5">
    <source>
        <dbReference type="Pfam" id="PF00195"/>
    </source>
</evidence>
<dbReference type="GO" id="GO:0016747">
    <property type="term" value="F:acyltransferase activity, transferring groups other than amino-acyl groups"/>
    <property type="evidence" value="ECO:0007669"/>
    <property type="project" value="InterPro"/>
</dbReference>
<dbReference type="Proteomes" id="UP000239872">
    <property type="component" value="Unassembled WGS sequence"/>
</dbReference>
<comment type="caution">
    <text evidence="7">The sequence shown here is derived from an EMBL/GenBank/DDBJ whole genome shotgun (WGS) entry which is preliminary data.</text>
</comment>
<dbReference type="PANTHER" id="PTHR11877:SF99">
    <property type="entry name" value="1,3,6,8-TETRAHYDROXYNAPHTHALENE SYNTHASE"/>
    <property type="match status" value="1"/>
</dbReference>
<feature type="domain" description="Chalcone/stilbene synthase N-terminal" evidence="5">
    <location>
        <begin position="86"/>
        <end position="201"/>
    </location>
</feature>
<evidence type="ECO:0000256" key="1">
    <source>
        <dbReference type="ARBA" id="ARBA00005531"/>
    </source>
</evidence>
<dbReference type="Pfam" id="PF02797">
    <property type="entry name" value="Chal_sti_synt_C"/>
    <property type="match status" value="1"/>
</dbReference>
<accession>A0A2S7ST48</accession>
<name>A0A2S7ST48_9BACT</name>
<dbReference type="PANTHER" id="PTHR11877">
    <property type="entry name" value="HYDROXYMETHYLGLUTARYL-COA SYNTHASE"/>
    <property type="match status" value="1"/>
</dbReference>
<evidence type="ECO:0000313" key="8">
    <source>
        <dbReference type="Proteomes" id="UP000239872"/>
    </source>
</evidence>
<dbReference type="PIRSF" id="PIRSF000451">
    <property type="entry name" value="PKS_III"/>
    <property type="match status" value="1"/>
</dbReference>
<reference evidence="7 8" key="1">
    <citation type="submission" date="2018-01" db="EMBL/GenBank/DDBJ databases">
        <title>A novel member of the phylum Bacteroidetes isolated from glacier ice.</title>
        <authorList>
            <person name="Liu Q."/>
            <person name="Xin Y.-H."/>
        </authorList>
    </citation>
    <scope>NUCLEOTIDE SEQUENCE [LARGE SCALE GENOMIC DNA]</scope>
    <source>
        <strain evidence="7 8">RB1R16</strain>
    </source>
</reference>